<keyword evidence="5 14" id="KW-0552">Olfaction</keyword>
<keyword evidence="11" id="KW-0325">Glycoprotein</keyword>
<comment type="subcellular location">
    <subcellularLocation>
        <location evidence="1 14">Cell membrane</location>
        <topology evidence="1 14">Multi-pass membrane protein</topology>
    </subcellularLocation>
</comment>
<keyword evidence="9" id="KW-1015">Disulfide bond</keyword>
<feature type="transmembrane region" description="Helical" evidence="14">
    <location>
        <begin position="238"/>
        <end position="260"/>
    </location>
</feature>
<evidence type="ECO:0000256" key="10">
    <source>
        <dbReference type="ARBA" id="ARBA00023170"/>
    </source>
</evidence>
<dbReference type="OrthoDB" id="6144223at2759"/>
<protein>
    <recommendedName>
        <fullName evidence="14">Olfactory receptor</fullName>
    </recommendedName>
</protein>
<dbReference type="Pfam" id="PF13853">
    <property type="entry name" value="7tm_4"/>
    <property type="match status" value="1"/>
</dbReference>
<keyword evidence="6 14" id="KW-1133">Transmembrane helix</keyword>
<evidence type="ECO:0000256" key="7">
    <source>
        <dbReference type="ARBA" id="ARBA00023040"/>
    </source>
</evidence>
<dbReference type="InterPro" id="IPR000276">
    <property type="entry name" value="GPCR_Rhodpsn"/>
</dbReference>
<evidence type="ECO:0000256" key="6">
    <source>
        <dbReference type="ARBA" id="ARBA00022989"/>
    </source>
</evidence>
<evidence type="ECO:0000256" key="12">
    <source>
        <dbReference type="ARBA" id="ARBA00023224"/>
    </source>
</evidence>
<dbReference type="GO" id="GO:0005886">
    <property type="term" value="C:plasma membrane"/>
    <property type="evidence" value="ECO:0007669"/>
    <property type="project" value="UniProtKB-SubCell"/>
</dbReference>
<evidence type="ECO:0000256" key="1">
    <source>
        <dbReference type="ARBA" id="ARBA00004651"/>
    </source>
</evidence>
<evidence type="ECO:0000256" key="11">
    <source>
        <dbReference type="ARBA" id="ARBA00023180"/>
    </source>
</evidence>
<dbReference type="PANTHER" id="PTHR24242:SF383">
    <property type="entry name" value="OLFACTORY RECEPTOR"/>
    <property type="match status" value="1"/>
</dbReference>
<dbReference type="InterPro" id="IPR000725">
    <property type="entry name" value="Olfact_rcpt"/>
</dbReference>
<dbReference type="PROSITE" id="PS00237">
    <property type="entry name" value="G_PROTEIN_RECEP_F1_1"/>
    <property type="match status" value="1"/>
</dbReference>
<dbReference type="Proteomes" id="UP000694569">
    <property type="component" value="Unplaced"/>
</dbReference>
<dbReference type="SUPFAM" id="SSF81321">
    <property type="entry name" value="Family A G protein-coupled receptor-like"/>
    <property type="match status" value="1"/>
</dbReference>
<keyword evidence="12 13" id="KW-0807">Transducer</keyword>
<proteinExistence type="inferred from homology"/>
<keyword evidence="10 13" id="KW-0675">Receptor</keyword>
<dbReference type="FunFam" id="1.20.1070.10:FF:000024">
    <property type="entry name" value="Olfactory receptor"/>
    <property type="match status" value="1"/>
</dbReference>
<keyword evidence="8 14" id="KW-0472">Membrane</keyword>
<sequence>QSMANQSGISEFTLVGFPGLPEKYNTLVSIALFLIYFTSLVANGMVIILITFSRRLHHPMYIIIANLAVSDLLFDTITLPKIIAKYWFDDGSISFAACIFQVFCVHYLGSLDSYIIMLMAVDRYIAIRKPLRYFSIITNKRILLLCAFFWILPALIALATALLDASIPFCGSKIKSCFCTNMAVTALACIDVTFVKRVAFSLAMFVLLLPLAFIIFSYVVIIKIICNTNQNGSWRKPFYTCLTQLLIVGLYFVPRIFVYVANQAKLVLHEDFNVLILCIYTYVPHLASPIIYCLRTKEIKLTLVNFFKKKLSRRMEPRPAVSVIME</sequence>
<evidence type="ECO:0000256" key="8">
    <source>
        <dbReference type="ARBA" id="ARBA00023136"/>
    </source>
</evidence>
<dbReference type="PANTHER" id="PTHR24242">
    <property type="entry name" value="G-PROTEIN COUPLED RECEPTOR"/>
    <property type="match status" value="1"/>
</dbReference>
<dbReference type="GO" id="GO:0004930">
    <property type="term" value="F:G protein-coupled receptor activity"/>
    <property type="evidence" value="ECO:0007669"/>
    <property type="project" value="UniProtKB-KW"/>
</dbReference>
<feature type="transmembrane region" description="Helical" evidence="14">
    <location>
        <begin position="27"/>
        <end position="50"/>
    </location>
</feature>
<feature type="domain" description="G-protein coupled receptors family 1 profile" evidence="15">
    <location>
        <begin position="42"/>
        <end position="292"/>
    </location>
</feature>
<organism evidence="16 17">
    <name type="scientific">Leptobrachium leishanense</name>
    <name type="common">Leishan spiny toad</name>
    <dbReference type="NCBI Taxonomy" id="445787"/>
    <lineage>
        <taxon>Eukaryota</taxon>
        <taxon>Metazoa</taxon>
        <taxon>Chordata</taxon>
        <taxon>Craniata</taxon>
        <taxon>Vertebrata</taxon>
        <taxon>Euteleostomi</taxon>
        <taxon>Amphibia</taxon>
        <taxon>Batrachia</taxon>
        <taxon>Anura</taxon>
        <taxon>Pelobatoidea</taxon>
        <taxon>Megophryidae</taxon>
        <taxon>Leptobrachium</taxon>
    </lineage>
</organism>
<evidence type="ECO:0000256" key="3">
    <source>
        <dbReference type="ARBA" id="ARBA00022606"/>
    </source>
</evidence>
<dbReference type="GO" id="GO:0004984">
    <property type="term" value="F:olfactory receptor activity"/>
    <property type="evidence" value="ECO:0007669"/>
    <property type="project" value="InterPro"/>
</dbReference>
<comment type="similarity">
    <text evidence="13">Belongs to the G-protein coupled receptor 1 family.</text>
</comment>
<keyword evidence="17" id="KW-1185">Reference proteome</keyword>
<dbReference type="Ensembl" id="ENSLLET00000023024.1">
    <property type="protein sequence ID" value="ENSLLEP00000022167.1"/>
    <property type="gene ID" value="ENSLLEG00000014070.1"/>
</dbReference>
<dbReference type="PRINTS" id="PR00237">
    <property type="entry name" value="GPCRRHODOPSN"/>
</dbReference>
<accession>A0A8C5N4Y0</accession>
<feature type="transmembrane region" description="Helical" evidence="14">
    <location>
        <begin position="62"/>
        <end position="87"/>
    </location>
</feature>
<evidence type="ECO:0000256" key="4">
    <source>
        <dbReference type="ARBA" id="ARBA00022692"/>
    </source>
</evidence>
<feature type="transmembrane region" description="Helical" evidence="14">
    <location>
        <begin position="202"/>
        <end position="226"/>
    </location>
</feature>
<evidence type="ECO:0000256" key="14">
    <source>
        <dbReference type="RuleBase" id="RU363047"/>
    </source>
</evidence>
<reference evidence="16" key="1">
    <citation type="submission" date="2025-08" db="UniProtKB">
        <authorList>
            <consortium name="Ensembl"/>
        </authorList>
    </citation>
    <scope>IDENTIFICATION</scope>
</reference>
<name>A0A8C5N4Y0_9ANUR</name>
<dbReference type="Gene3D" id="1.20.1070.10">
    <property type="entry name" value="Rhodopsin 7-helix transmembrane proteins"/>
    <property type="match status" value="1"/>
</dbReference>
<evidence type="ECO:0000256" key="5">
    <source>
        <dbReference type="ARBA" id="ARBA00022725"/>
    </source>
</evidence>
<keyword evidence="4 13" id="KW-0812">Transmembrane</keyword>
<reference evidence="16" key="2">
    <citation type="submission" date="2025-09" db="UniProtKB">
        <authorList>
            <consortium name="Ensembl"/>
        </authorList>
    </citation>
    <scope>IDENTIFICATION</scope>
</reference>
<dbReference type="PRINTS" id="PR00245">
    <property type="entry name" value="OLFACTORYR"/>
</dbReference>
<feature type="transmembrane region" description="Helical" evidence="14">
    <location>
        <begin position="272"/>
        <end position="294"/>
    </location>
</feature>
<feature type="transmembrane region" description="Helical" evidence="14">
    <location>
        <begin position="93"/>
        <end position="121"/>
    </location>
</feature>
<evidence type="ECO:0000256" key="9">
    <source>
        <dbReference type="ARBA" id="ARBA00023157"/>
    </source>
</evidence>
<feature type="transmembrane region" description="Helical" evidence="14">
    <location>
        <begin position="142"/>
        <end position="163"/>
    </location>
</feature>
<evidence type="ECO:0000256" key="2">
    <source>
        <dbReference type="ARBA" id="ARBA00022475"/>
    </source>
</evidence>
<dbReference type="AlphaFoldDB" id="A0A8C5N4Y0"/>
<dbReference type="InterPro" id="IPR017452">
    <property type="entry name" value="GPCR_Rhodpsn_7TM"/>
</dbReference>
<dbReference type="InterPro" id="IPR050939">
    <property type="entry name" value="Olfactory_GPCR1"/>
</dbReference>
<keyword evidence="2 14" id="KW-1003">Cell membrane</keyword>
<evidence type="ECO:0000313" key="16">
    <source>
        <dbReference type="Ensembl" id="ENSLLEP00000022167.1"/>
    </source>
</evidence>
<evidence type="ECO:0000313" key="17">
    <source>
        <dbReference type="Proteomes" id="UP000694569"/>
    </source>
</evidence>
<keyword evidence="7 13" id="KW-0297">G-protein coupled receptor</keyword>
<evidence type="ECO:0000259" key="15">
    <source>
        <dbReference type="PROSITE" id="PS50262"/>
    </source>
</evidence>
<evidence type="ECO:0000256" key="13">
    <source>
        <dbReference type="RuleBase" id="RU000688"/>
    </source>
</evidence>
<dbReference type="GeneTree" id="ENSGT00940000161369"/>
<keyword evidence="3 14" id="KW-0716">Sensory transduction</keyword>
<dbReference type="PROSITE" id="PS50262">
    <property type="entry name" value="G_PROTEIN_RECEP_F1_2"/>
    <property type="match status" value="1"/>
</dbReference>